<dbReference type="SUPFAM" id="SSF46565">
    <property type="entry name" value="Chaperone J-domain"/>
    <property type="match status" value="1"/>
</dbReference>
<dbReference type="InterPro" id="IPR001623">
    <property type="entry name" value="DnaJ_domain"/>
</dbReference>
<feature type="domain" description="J" evidence="4">
    <location>
        <begin position="240"/>
        <end position="306"/>
    </location>
</feature>
<keyword evidence="3" id="KW-0472">Membrane</keyword>
<dbReference type="eggNOG" id="COG1076">
    <property type="taxonomic scope" value="Bacteria"/>
</dbReference>
<gene>
    <name evidence="5" type="ORF">HMPREF9444_00821</name>
</gene>
<dbReference type="OrthoDB" id="9782583at2"/>
<name>E8LJE4_SUCHY</name>
<dbReference type="RefSeq" id="WP_009143032.1">
    <property type="nucleotide sequence ID" value="NZ_GL830976.1"/>
</dbReference>
<sequence>MGNWKGRIIGTIVGLLILNIIGAIIGYAIGWFYFDKKRIMAERQSQAANAAFSFRSNTAQSQELIRLTFCLMGYVARGAGRINEAQIERAKMFMRTMQLDAAATQRAIEAFNYGKSERFPLDSELFKLSAFGKENPVIISYVLEIVVQIALADNELSSLEHQRLLEIASKLGISTTAMERLIRMRFAEMQFAKYSEQFRNAYQQGGYSQGSYRQNDYSSGGSSYNRGSYQQQPRQDELKNAYDILGVSPDAPFEEIKRAHRKLMLKYHPDRLASQGLPPEMVRLYTQKAQDIQAAFDLIKKARGEN</sequence>
<feature type="compositionally biased region" description="Low complexity" evidence="2">
    <location>
        <begin position="206"/>
        <end position="232"/>
    </location>
</feature>
<evidence type="ECO:0000313" key="5">
    <source>
        <dbReference type="EMBL" id="EFY07367.1"/>
    </source>
</evidence>
<proteinExistence type="predicted"/>
<reference evidence="5 6" key="1">
    <citation type="submission" date="2011-01" db="EMBL/GenBank/DDBJ databases">
        <authorList>
            <person name="Weinstock G."/>
            <person name="Sodergren E."/>
            <person name="Clifton S."/>
            <person name="Fulton L."/>
            <person name="Fulton B."/>
            <person name="Courtney L."/>
            <person name="Fronick C."/>
            <person name="Harrison M."/>
            <person name="Strong C."/>
            <person name="Farmer C."/>
            <person name="Delahaunty K."/>
            <person name="Markovic C."/>
            <person name="Hall O."/>
            <person name="Minx P."/>
            <person name="Tomlinson C."/>
            <person name="Mitreva M."/>
            <person name="Hou S."/>
            <person name="Chen J."/>
            <person name="Wollam A."/>
            <person name="Pepin K.H."/>
            <person name="Johnson M."/>
            <person name="Bhonagiri V."/>
            <person name="Zhang X."/>
            <person name="Suruliraj S."/>
            <person name="Warren W."/>
            <person name="Chinwalla A."/>
            <person name="Mardis E.R."/>
            <person name="Wilson R.K."/>
        </authorList>
    </citation>
    <scope>NUCLEOTIDE SEQUENCE [LARGE SCALE GENOMIC DNA]</scope>
    <source>
        <strain evidence="6">DSM 22608 / JCM 16073 / KCTC 15190 / YIT 12066</strain>
    </source>
</reference>
<dbReference type="PANTHER" id="PTHR24074">
    <property type="entry name" value="CO-CHAPERONE PROTEIN DJLA"/>
    <property type="match status" value="1"/>
</dbReference>
<evidence type="ECO:0000256" key="3">
    <source>
        <dbReference type="SAM" id="Phobius"/>
    </source>
</evidence>
<dbReference type="InterPro" id="IPR007791">
    <property type="entry name" value="DjlA_N"/>
</dbReference>
<dbReference type="InterPro" id="IPR029024">
    <property type="entry name" value="TerB-like"/>
</dbReference>
<comment type="caution">
    <text evidence="5">The sequence shown here is derived from an EMBL/GenBank/DDBJ whole genome shotgun (WGS) entry which is preliminary data.</text>
</comment>
<dbReference type="NCBIfam" id="NF006948">
    <property type="entry name" value="PRK09430.1"/>
    <property type="match status" value="1"/>
</dbReference>
<accession>E8LJE4</accession>
<feature type="transmembrane region" description="Helical" evidence="3">
    <location>
        <begin position="12"/>
        <end position="34"/>
    </location>
</feature>
<dbReference type="Gene3D" id="1.10.3680.10">
    <property type="entry name" value="TerB-like"/>
    <property type="match status" value="1"/>
</dbReference>
<evidence type="ECO:0000256" key="2">
    <source>
        <dbReference type="SAM" id="MobiDB-lite"/>
    </source>
</evidence>
<dbReference type="Proteomes" id="UP000018458">
    <property type="component" value="Unassembled WGS sequence"/>
</dbReference>
<dbReference type="EMBL" id="AEVO01000039">
    <property type="protein sequence ID" value="EFY07367.1"/>
    <property type="molecule type" value="Genomic_DNA"/>
</dbReference>
<keyword evidence="6" id="KW-1185">Reference proteome</keyword>
<keyword evidence="3" id="KW-0812">Transmembrane</keyword>
<dbReference type="CDD" id="cd06257">
    <property type="entry name" value="DnaJ"/>
    <property type="match status" value="1"/>
</dbReference>
<evidence type="ECO:0000259" key="4">
    <source>
        <dbReference type="PROSITE" id="PS50076"/>
    </source>
</evidence>
<dbReference type="HOGENOM" id="CLU_066221_1_0_6"/>
<dbReference type="Pfam" id="PF00226">
    <property type="entry name" value="DnaJ"/>
    <property type="match status" value="1"/>
</dbReference>
<dbReference type="STRING" id="762983.HMPREF9444_00821"/>
<feature type="region of interest" description="Disordered" evidence="2">
    <location>
        <begin position="206"/>
        <end position="233"/>
    </location>
</feature>
<dbReference type="InterPro" id="IPR050817">
    <property type="entry name" value="DjlA_DnaK_co-chaperone"/>
</dbReference>
<keyword evidence="3" id="KW-1133">Transmembrane helix</keyword>
<dbReference type="Gene3D" id="1.10.287.110">
    <property type="entry name" value="DnaJ domain"/>
    <property type="match status" value="1"/>
</dbReference>
<dbReference type="PRINTS" id="PR00625">
    <property type="entry name" value="JDOMAIN"/>
</dbReference>
<evidence type="ECO:0000313" key="6">
    <source>
        <dbReference type="Proteomes" id="UP000018458"/>
    </source>
</evidence>
<dbReference type="SMART" id="SM00271">
    <property type="entry name" value="DnaJ"/>
    <property type="match status" value="1"/>
</dbReference>
<dbReference type="SUPFAM" id="SSF158682">
    <property type="entry name" value="TerB-like"/>
    <property type="match status" value="1"/>
</dbReference>
<dbReference type="PROSITE" id="PS50076">
    <property type="entry name" value="DNAJ_2"/>
    <property type="match status" value="1"/>
</dbReference>
<keyword evidence="1" id="KW-0143">Chaperone</keyword>
<protein>
    <submittedName>
        <fullName evidence="5">DnaJ domain protein</fullName>
    </submittedName>
</protein>
<dbReference type="Pfam" id="PF05099">
    <property type="entry name" value="TerB"/>
    <property type="match status" value="1"/>
</dbReference>
<evidence type="ECO:0000256" key="1">
    <source>
        <dbReference type="ARBA" id="ARBA00023186"/>
    </source>
</evidence>
<dbReference type="AlphaFoldDB" id="E8LJE4"/>
<dbReference type="InterPro" id="IPR036869">
    <property type="entry name" value="J_dom_sf"/>
</dbReference>
<organism evidence="5 6">
    <name type="scientific">Succinatimonas hippei (strain DSM 22608 / JCM 16073 / KCTC 15190 / YIT 12066)</name>
    <dbReference type="NCBI Taxonomy" id="762983"/>
    <lineage>
        <taxon>Bacteria</taxon>
        <taxon>Pseudomonadati</taxon>
        <taxon>Pseudomonadota</taxon>
        <taxon>Gammaproteobacteria</taxon>
        <taxon>Aeromonadales</taxon>
        <taxon>Succinivibrionaceae</taxon>
        <taxon>Succinatimonas</taxon>
    </lineage>
</organism>
<dbReference type="CDD" id="cd07316">
    <property type="entry name" value="terB_like_DjlA"/>
    <property type="match status" value="1"/>
</dbReference>